<gene>
    <name evidence="7" type="ORF">EXIGLDRAFT_838317</name>
</gene>
<dbReference type="SUPFAM" id="SSF50978">
    <property type="entry name" value="WD40 repeat-like"/>
    <property type="match status" value="1"/>
</dbReference>
<evidence type="ECO:0000259" key="6">
    <source>
        <dbReference type="Pfam" id="PF04003"/>
    </source>
</evidence>
<dbReference type="InterPro" id="IPR015943">
    <property type="entry name" value="WD40/YVTN_repeat-like_dom_sf"/>
</dbReference>
<dbReference type="PANTHER" id="PTHR44267">
    <property type="entry name" value="WD REPEAT-CONTAINING PROTEIN 43"/>
    <property type="match status" value="1"/>
</dbReference>
<dbReference type="FunCoup" id="A0A165FYU4">
    <property type="interactions" value="636"/>
</dbReference>
<dbReference type="InterPro" id="IPR036322">
    <property type="entry name" value="WD40_repeat_dom_sf"/>
</dbReference>
<dbReference type="STRING" id="1314781.A0A165FYU4"/>
<feature type="compositionally biased region" description="Acidic residues" evidence="5">
    <location>
        <begin position="699"/>
        <end position="715"/>
    </location>
</feature>
<dbReference type="AlphaFoldDB" id="A0A165FYU4"/>
<dbReference type="GO" id="GO:0032040">
    <property type="term" value="C:small-subunit processome"/>
    <property type="evidence" value="ECO:0007669"/>
    <property type="project" value="UniProtKB-ARBA"/>
</dbReference>
<evidence type="ECO:0000256" key="5">
    <source>
        <dbReference type="SAM" id="MobiDB-lite"/>
    </source>
</evidence>
<evidence type="ECO:0000313" key="8">
    <source>
        <dbReference type="Proteomes" id="UP000077266"/>
    </source>
</evidence>
<dbReference type="InParanoid" id="A0A165FYU4"/>
<evidence type="ECO:0000313" key="7">
    <source>
        <dbReference type="EMBL" id="KZV89728.1"/>
    </source>
</evidence>
<organism evidence="7 8">
    <name type="scientific">Exidia glandulosa HHB12029</name>
    <dbReference type="NCBI Taxonomy" id="1314781"/>
    <lineage>
        <taxon>Eukaryota</taxon>
        <taxon>Fungi</taxon>
        <taxon>Dikarya</taxon>
        <taxon>Basidiomycota</taxon>
        <taxon>Agaricomycotina</taxon>
        <taxon>Agaricomycetes</taxon>
        <taxon>Auriculariales</taxon>
        <taxon>Exidiaceae</taxon>
        <taxon>Exidia</taxon>
    </lineage>
</organism>
<dbReference type="Pfam" id="PF00400">
    <property type="entry name" value="WD40"/>
    <property type="match status" value="1"/>
</dbReference>
<protein>
    <submittedName>
        <fullName evidence="7">WD40 repeat-like protein</fullName>
    </submittedName>
</protein>
<feature type="compositionally biased region" description="Basic and acidic residues" evidence="5">
    <location>
        <begin position="605"/>
        <end position="614"/>
    </location>
</feature>
<dbReference type="InterPro" id="IPR052414">
    <property type="entry name" value="U3_snoRNA-assoc_WDR"/>
</dbReference>
<keyword evidence="4" id="KW-0853">WD repeat</keyword>
<dbReference type="Pfam" id="PF04003">
    <property type="entry name" value="Utp12"/>
    <property type="match status" value="1"/>
</dbReference>
<dbReference type="GO" id="GO:0000462">
    <property type="term" value="P:maturation of SSU-rRNA from tricistronic rRNA transcript (SSU-rRNA, 5.8S rRNA, LSU-rRNA)"/>
    <property type="evidence" value="ECO:0007669"/>
    <property type="project" value="TreeGrafter"/>
</dbReference>
<proteinExistence type="inferred from homology"/>
<dbReference type="Gene3D" id="2.130.10.10">
    <property type="entry name" value="YVTN repeat-like/Quinoprotein amine dehydrogenase"/>
    <property type="match status" value="2"/>
</dbReference>
<reference evidence="7 8" key="1">
    <citation type="journal article" date="2016" name="Mol. Biol. Evol.">
        <title>Comparative Genomics of Early-Diverging Mushroom-Forming Fungi Provides Insights into the Origins of Lignocellulose Decay Capabilities.</title>
        <authorList>
            <person name="Nagy L.G."/>
            <person name="Riley R."/>
            <person name="Tritt A."/>
            <person name="Adam C."/>
            <person name="Daum C."/>
            <person name="Floudas D."/>
            <person name="Sun H."/>
            <person name="Yadav J.S."/>
            <person name="Pangilinan J."/>
            <person name="Larsson K.H."/>
            <person name="Matsuura K."/>
            <person name="Barry K."/>
            <person name="Labutti K."/>
            <person name="Kuo R."/>
            <person name="Ohm R.A."/>
            <person name="Bhattacharya S.S."/>
            <person name="Shirouzu T."/>
            <person name="Yoshinaga Y."/>
            <person name="Martin F.M."/>
            <person name="Grigoriev I.V."/>
            <person name="Hibbett D.S."/>
        </authorList>
    </citation>
    <scope>NUCLEOTIDE SEQUENCE [LARGE SCALE GENOMIC DNA]</scope>
    <source>
        <strain evidence="7 8">HHB12029</strain>
    </source>
</reference>
<comment type="similarity">
    <text evidence="3">Belongs to the UTP5 family.</text>
</comment>
<dbReference type="Proteomes" id="UP000077266">
    <property type="component" value="Unassembled WGS sequence"/>
</dbReference>
<accession>A0A165FYU4</accession>
<feature type="compositionally biased region" description="Acidic residues" evidence="5">
    <location>
        <begin position="624"/>
        <end position="687"/>
    </location>
</feature>
<feature type="domain" description="Small-subunit processome Utp12" evidence="6">
    <location>
        <begin position="482"/>
        <end position="593"/>
    </location>
</feature>
<dbReference type="OrthoDB" id="30195at2759"/>
<keyword evidence="8" id="KW-1185">Reference proteome</keyword>
<keyword evidence="2" id="KW-0539">Nucleus</keyword>
<dbReference type="InterPro" id="IPR001680">
    <property type="entry name" value="WD40_rpt"/>
</dbReference>
<feature type="region of interest" description="Disordered" evidence="5">
    <location>
        <begin position="1"/>
        <end position="25"/>
    </location>
</feature>
<evidence type="ECO:0000256" key="4">
    <source>
        <dbReference type="PROSITE-ProRule" id="PRU00221"/>
    </source>
</evidence>
<dbReference type="SMART" id="SM00320">
    <property type="entry name" value="WD40"/>
    <property type="match status" value="3"/>
</dbReference>
<evidence type="ECO:0000256" key="3">
    <source>
        <dbReference type="ARBA" id="ARBA00038335"/>
    </source>
</evidence>
<dbReference type="InterPro" id="IPR007148">
    <property type="entry name" value="SSU_processome_Utp12"/>
</dbReference>
<comment type="subcellular location">
    <subcellularLocation>
        <location evidence="1">Nucleus</location>
    </subcellularLocation>
</comment>
<dbReference type="PROSITE" id="PS50082">
    <property type="entry name" value="WD_REPEATS_2"/>
    <property type="match status" value="1"/>
</dbReference>
<feature type="repeat" description="WD" evidence="4">
    <location>
        <begin position="223"/>
        <end position="257"/>
    </location>
</feature>
<name>A0A165FYU4_EXIGL</name>
<dbReference type="PANTHER" id="PTHR44267:SF1">
    <property type="entry name" value="WD REPEAT-CONTAINING PROTEIN 43"/>
    <property type="match status" value="1"/>
</dbReference>
<evidence type="ECO:0000256" key="2">
    <source>
        <dbReference type="ARBA" id="ARBA00023242"/>
    </source>
</evidence>
<feature type="compositionally biased region" description="Basic residues" evidence="5">
    <location>
        <begin position="1"/>
        <end position="14"/>
    </location>
</feature>
<evidence type="ECO:0000256" key="1">
    <source>
        <dbReference type="ARBA" id="ARBA00004123"/>
    </source>
</evidence>
<sequence length="715" mass="75592">MSSKKGSRPPKPPKTRPQSTFNQPVAEGSSVRASLCAFSPAGDQFALVSLALDKHRLRVFDVSTARVVAEHTFDDGARVTCLAWAALPDEASPAKKRKKRSEAEASTLAAPGGLALALGLTSGALSLFSPAHGRIVRTLVHATSATAISAVTAAHGLLYTSSADGTLRSWNPSTGEQVASWKRPRSSCLLSARPGSTGELLECSNDARLVSFDDDGPEEVSTLAGHAANIVDVAWDQSRTRVVSCADGDRVVHVWELADSGEGVLLATMPLDADVLSVALSDDQALLAVSASGKAYVTPLPAKLSKKKTSSLEPQATVAIKLKGAGEGKIASAAFRPGQPGRICIVRIAGGARPVFDTVRYADEEGEYIADVQVAQSDAGLASLDESGMHPNKRYQEVPTLAVQSGLAPDADAPPVPDGHLDAQLAELSLGQRIGLPGGAAENDSDDDLTRALEGRRLQAYKVPKASGSLARTLVQALHAGDSQLLDTVLRHGGDQRIVQATVRRLPPQLAVPFLISVTERLARRKQDAAAASAQRGLSLLNWVRAVLVSHSAHLLTMPDLVARLAALHGTLTTRAAMHERLLTLNGRLELVLAQAALRGAPVTAEKKPKKDDPANAGTRYVEGESDEEPIEEDQSSEAGSEEVVELGDDDEDEDDLPGSGDEEEDEDEEGLDEDDEEDEEDDDESGSDAGARRRNGLVDDEAEEWSGESDSEEE</sequence>
<feature type="region of interest" description="Disordered" evidence="5">
    <location>
        <begin position="601"/>
        <end position="715"/>
    </location>
</feature>
<dbReference type="EMBL" id="KV426065">
    <property type="protein sequence ID" value="KZV89728.1"/>
    <property type="molecule type" value="Genomic_DNA"/>
</dbReference>